<feature type="transmembrane region" description="Helical" evidence="1">
    <location>
        <begin position="275"/>
        <end position="294"/>
    </location>
</feature>
<protein>
    <recommendedName>
        <fullName evidence="2">TmcB/TmcC TPR repeats domain-containing protein</fullName>
    </recommendedName>
</protein>
<reference evidence="3" key="1">
    <citation type="submission" date="2021-09" db="EMBL/GenBank/DDBJ databases">
        <authorList>
            <consortium name="AG Swart"/>
            <person name="Singh M."/>
            <person name="Singh A."/>
            <person name="Seah K."/>
            <person name="Emmerich C."/>
        </authorList>
    </citation>
    <scope>NUCLEOTIDE SEQUENCE</scope>
    <source>
        <strain evidence="3">ATCC30299</strain>
    </source>
</reference>
<feature type="transmembrane region" description="Helical" evidence="1">
    <location>
        <begin position="65"/>
        <end position="84"/>
    </location>
</feature>
<evidence type="ECO:0000259" key="2">
    <source>
        <dbReference type="Pfam" id="PF25474"/>
    </source>
</evidence>
<keyword evidence="1" id="KW-0472">Membrane</keyword>
<feature type="transmembrane region" description="Helical" evidence="1">
    <location>
        <begin position="332"/>
        <end position="352"/>
    </location>
</feature>
<gene>
    <name evidence="3" type="ORF">BSTOLATCC_MIC17739</name>
</gene>
<dbReference type="InterPro" id="IPR035965">
    <property type="entry name" value="PAS-like_dom_sf"/>
</dbReference>
<dbReference type="SUPFAM" id="SSF55785">
    <property type="entry name" value="PYP-like sensor domain (PAS domain)"/>
    <property type="match status" value="1"/>
</dbReference>
<feature type="domain" description="TmcB/TmcC TPR repeats" evidence="2">
    <location>
        <begin position="467"/>
        <end position="567"/>
    </location>
</feature>
<keyword evidence="1" id="KW-1133">Transmembrane helix</keyword>
<accession>A0AAU9IRK4</accession>
<dbReference type="Proteomes" id="UP001162131">
    <property type="component" value="Unassembled WGS sequence"/>
</dbReference>
<feature type="transmembrane region" description="Helical" evidence="1">
    <location>
        <begin position="122"/>
        <end position="143"/>
    </location>
</feature>
<sequence length="911" mass="106650">MYSFIKIYKKLMSGDLNIAEKENIDIQGFLSQSLFSNKVKEYLYGFFGQLFKTKYSDKIKFRMQIFYEVVINIIIVLQLSPLWWSPAMKAAGWSSYIDFWQIIAYASYDEICAYFDIMDFCLYGTIFLICSCLSSFAAFWLYIYMRKDVPLIISILPRKFAMLLTTVCIIPSSMMFVMVIKYSTVDISIIQEYTGGISSSVYQYGPLGVFLGLFHIFALLFVNCFAEAFTCDIRHTHSKKNLKARSCAWFDLERRVYYVSMTILYVIFGNSDYSFAFQIAVFFLSFILYLRIIYSMQYFNTIENSIQACKMVTVSSSILFFIFAIIVDNAEILMFLTVILTPVLLYFTIRIIRRRYKNLPNLHKNPKNQYEFEKTFRHLLAEGNPDDKLEVLSLFLGYWRESHFIKDKLFVTWEFNFCLYTLKDERLARVKLSKIANAKSSFEGDVQEWRLFNWLVRKKHALFADTDYLEYLKNFSRIKNQDEELCFILAELQGEFSLRLPRIEKLVNLTKRAAQHIFYISDGYKNLLEKHQNPEAFDIYSSYLDDMLNDNEEANFILRKKNSINFSNRHDANNLKNYGKDLATILVSCSDDFFGRIVHINDKASQFLKTSIGNILGSSIINFIPQPFDAKHENNMKRFIAECQSIDIPCHEKLFLQNFGGFLFECNMLITLTAFHNCSYFLVSFKPRPVIRELAITTHEGTIIAHTEMFSFYLEYQGRHLKNKNISDIIPMLSIEKMHDFEPWLIPFRNTELILVKIKKQMLSTTLSIVMIIHDEKEIFKWKNGQHHEAIAQFGTFQMFEDEESSFLTVDNLKKSEMKFHTLSTLSAIAKSFDKNETESVGMLNVNSQEKIEEESVQYEKKSENSDNFSKVSVTKKNKNILASTAQQLISDSVKKIRILQWVLFLIVRNI</sequence>
<dbReference type="AlphaFoldDB" id="A0AAU9IRK4"/>
<keyword evidence="1" id="KW-0812">Transmembrane</keyword>
<feature type="transmembrane region" description="Helical" evidence="1">
    <location>
        <begin position="306"/>
        <end position="326"/>
    </location>
</feature>
<organism evidence="3 4">
    <name type="scientific">Blepharisma stoltei</name>
    <dbReference type="NCBI Taxonomy" id="1481888"/>
    <lineage>
        <taxon>Eukaryota</taxon>
        <taxon>Sar</taxon>
        <taxon>Alveolata</taxon>
        <taxon>Ciliophora</taxon>
        <taxon>Postciliodesmatophora</taxon>
        <taxon>Heterotrichea</taxon>
        <taxon>Heterotrichida</taxon>
        <taxon>Blepharismidae</taxon>
        <taxon>Blepharisma</taxon>
    </lineage>
</organism>
<dbReference type="EMBL" id="CAJZBQ010000017">
    <property type="protein sequence ID" value="CAG9317118.1"/>
    <property type="molecule type" value="Genomic_DNA"/>
</dbReference>
<feature type="transmembrane region" description="Helical" evidence="1">
    <location>
        <begin position="204"/>
        <end position="231"/>
    </location>
</feature>
<evidence type="ECO:0000256" key="1">
    <source>
        <dbReference type="SAM" id="Phobius"/>
    </source>
</evidence>
<evidence type="ECO:0000313" key="3">
    <source>
        <dbReference type="EMBL" id="CAG9317118.1"/>
    </source>
</evidence>
<feature type="transmembrane region" description="Helical" evidence="1">
    <location>
        <begin position="163"/>
        <end position="184"/>
    </location>
</feature>
<dbReference type="Pfam" id="PF25474">
    <property type="entry name" value="TPR_TmcB"/>
    <property type="match status" value="1"/>
</dbReference>
<proteinExistence type="predicted"/>
<comment type="caution">
    <text evidence="3">The sequence shown here is derived from an EMBL/GenBank/DDBJ whole genome shotgun (WGS) entry which is preliminary data.</text>
</comment>
<name>A0AAU9IRK4_9CILI</name>
<evidence type="ECO:0000313" key="4">
    <source>
        <dbReference type="Proteomes" id="UP001162131"/>
    </source>
</evidence>
<dbReference type="InterPro" id="IPR057352">
    <property type="entry name" value="TPR_TmcB/C"/>
</dbReference>
<keyword evidence="4" id="KW-1185">Reference proteome</keyword>